<dbReference type="PANTHER" id="PTHR34408:SF1">
    <property type="entry name" value="GLYCOSYL HYDROLASE FAMILY 19 DOMAIN-CONTAINING PROTEIN HI_1415"/>
    <property type="match status" value="1"/>
</dbReference>
<proteinExistence type="predicted"/>
<dbReference type="Pfam" id="PF00182">
    <property type="entry name" value="Glyco_hydro_19"/>
    <property type="match status" value="1"/>
</dbReference>
<dbReference type="InterPro" id="IPR052354">
    <property type="entry name" value="Cell_Wall_Dynamics_Protein"/>
</dbReference>
<dbReference type="GO" id="GO:0006032">
    <property type="term" value="P:chitin catabolic process"/>
    <property type="evidence" value="ECO:0007669"/>
    <property type="project" value="InterPro"/>
</dbReference>
<dbReference type="PANTHER" id="PTHR34408">
    <property type="entry name" value="FAMILY PROTEIN, PUTATIVE-RELATED"/>
    <property type="match status" value="1"/>
</dbReference>
<evidence type="ECO:0000313" key="3">
    <source>
        <dbReference type="Proteomes" id="UP000321110"/>
    </source>
</evidence>
<dbReference type="InterPro" id="IPR023346">
    <property type="entry name" value="Lysozyme-like_dom_sf"/>
</dbReference>
<dbReference type="GO" id="GO:0004568">
    <property type="term" value="F:chitinase activity"/>
    <property type="evidence" value="ECO:0007669"/>
    <property type="project" value="InterPro"/>
</dbReference>
<gene>
    <name evidence="2" type="ORF">E6Q69_03285</name>
</gene>
<dbReference type="Proteomes" id="UP000321110">
    <property type="component" value="Unassembled WGS sequence"/>
</dbReference>
<keyword evidence="2" id="KW-0378">Hydrolase</keyword>
<reference evidence="2 3" key="1">
    <citation type="submission" date="2018-09" db="EMBL/GenBank/DDBJ databases">
        <title>Metagenome Assembled Genomes from an Advanced Water Purification Facility.</title>
        <authorList>
            <person name="Stamps B.W."/>
            <person name="Spear J.R."/>
        </authorList>
    </citation>
    <scope>NUCLEOTIDE SEQUENCE [LARGE SCALE GENOMIC DNA]</scope>
    <source>
        <strain evidence="2">Bin_52_1</strain>
    </source>
</reference>
<dbReference type="InterPro" id="IPR000726">
    <property type="entry name" value="Glyco_hydro_19_cat"/>
</dbReference>
<organism evidence="2 3">
    <name type="scientific">Aquipseudomonas alcaligenes</name>
    <name type="common">Pseudomonas alcaligenes</name>
    <dbReference type="NCBI Taxonomy" id="43263"/>
    <lineage>
        <taxon>Bacteria</taxon>
        <taxon>Pseudomonadati</taxon>
        <taxon>Pseudomonadota</taxon>
        <taxon>Gammaproteobacteria</taxon>
        <taxon>Pseudomonadales</taxon>
        <taxon>Pseudomonadaceae</taxon>
        <taxon>Aquipseudomonas</taxon>
    </lineage>
</organism>
<accession>A0A5C7WDX4</accession>
<dbReference type="SUPFAM" id="SSF53955">
    <property type="entry name" value="Lysozyme-like"/>
    <property type="match status" value="1"/>
</dbReference>
<evidence type="ECO:0000259" key="1">
    <source>
        <dbReference type="Pfam" id="PF00182"/>
    </source>
</evidence>
<evidence type="ECO:0000313" key="2">
    <source>
        <dbReference type="EMBL" id="TXI34784.1"/>
    </source>
</evidence>
<name>A0A5C7WDX4_AQUAC</name>
<feature type="domain" description="Glycoside hydrolase family 19 catalytic" evidence="1">
    <location>
        <begin position="36"/>
        <end position="141"/>
    </location>
</feature>
<dbReference type="AlphaFoldDB" id="A0A5C7WDX4"/>
<dbReference type="Gene3D" id="1.10.530.10">
    <property type="match status" value="1"/>
</dbReference>
<sequence length="183" mass="21052">MRLTLEQLLQILPEAGKRAAAYLPHLLVSMEKHQINNPKRIAAFLAQIGHESGSLRYAREIWGPTEAQKRYDQRTDLGNTPELDGDGKKFLGRGLIQITGRRNYQLVSLILFRDERLLERPELLEEPQWAAESAAWYWMSKGLNEMADRGEFKHITLLINGGLNGYQDRIKLWARAREVLACK</sequence>
<protein>
    <submittedName>
        <fullName evidence="2">Glycoside hydrolase family 19 protein</fullName>
    </submittedName>
</protein>
<comment type="caution">
    <text evidence="2">The sequence shown here is derived from an EMBL/GenBank/DDBJ whole genome shotgun (WGS) entry which is preliminary data.</text>
</comment>
<dbReference type="GO" id="GO:0016998">
    <property type="term" value="P:cell wall macromolecule catabolic process"/>
    <property type="evidence" value="ECO:0007669"/>
    <property type="project" value="InterPro"/>
</dbReference>
<dbReference type="EMBL" id="SSFO01000057">
    <property type="protein sequence ID" value="TXI34784.1"/>
    <property type="molecule type" value="Genomic_DNA"/>
</dbReference>